<dbReference type="HOGENOM" id="CLU_019796_1_2_9"/>
<dbReference type="PANTHER" id="PTHR42789">
    <property type="entry name" value="D-ISOMER SPECIFIC 2-HYDROXYACID DEHYDROGENASE FAMILY PROTEIN (AFU_ORTHOLOGUE AFUA_6G10090)"/>
    <property type="match status" value="1"/>
</dbReference>
<sequence>MTKIYSAVKLPETAVKIIKDQNIELDMHDELTTPKPDEIAEKVKDADGLITGVNVQAPAEVIRANPDLKVIANVGSGFNNIDIEEADKHNIPVTNTPVHESVASTAELAFTLMLALSRRVLPGHEMAVKNEFDGWQVMGYLGGNQVIDKTLAVVGFGQIGQYIGKLALAFNMKLLYVDQEEKDTDLDAKKVSLEEALKEADYVITQVNYNETSHHLFGKKEFEQMKESAYFINTARGGVVDEAALADALKNNQIQAAALDVHEEEPHINETLAKLDNVILTPHIGNDTYEARNKMAEVAADQAVKALNKERLDYQVNK</sequence>
<dbReference type="EMBL" id="CCSE01000001">
    <property type="protein sequence ID" value="CEA02122.1"/>
    <property type="molecule type" value="Genomic_DNA"/>
</dbReference>
<evidence type="ECO:0000256" key="2">
    <source>
        <dbReference type="ARBA" id="ARBA00023002"/>
    </source>
</evidence>
<evidence type="ECO:0000259" key="5">
    <source>
        <dbReference type="Pfam" id="PF00389"/>
    </source>
</evidence>
<dbReference type="InterPro" id="IPR036291">
    <property type="entry name" value="NAD(P)-bd_dom_sf"/>
</dbReference>
<dbReference type="Pfam" id="PF00389">
    <property type="entry name" value="2-Hacid_dh"/>
    <property type="match status" value="1"/>
</dbReference>
<dbReference type="OrthoDB" id="9805416at2"/>
<organism evidence="7 8">
    <name type="scientific">Jeotgalicoccus saudimassiliensis</name>
    <dbReference type="NCBI Taxonomy" id="1461582"/>
    <lineage>
        <taxon>Bacteria</taxon>
        <taxon>Bacillati</taxon>
        <taxon>Bacillota</taxon>
        <taxon>Bacilli</taxon>
        <taxon>Bacillales</taxon>
        <taxon>Staphylococcaceae</taxon>
        <taxon>Jeotgalicoccus</taxon>
    </lineage>
</organism>
<dbReference type="Pfam" id="PF02826">
    <property type="entry name" value="2-Hacid_dh_C"/>
    <property type="match status" value="1"/>
</dbReference>
<dbReference type="PROSITE" id="PS00671">
    <property type="entry name" value="D_2_HYDROXYACID_DH_3"/>
    <property type="match status" value="1"/>
</dbReference>
<dbReference type="STRING" id="1461582.BN1048_01605"/>
<reference evidence="7 8" key="1">
    <citation type="submission" date="2014-07" db="EMBL/GenBank/DDBJ databases">
        <authorList>
            <person name="Urmite Genomes Urmite Genomes"/>
        </authorList>
    </citation>
    <scope>NUCLEOTIDE SEQUENCE [LARGE SCALE GENOMIC DNA]</scope>
    <source>
        <strain evidence="7 8">13MG44_air</strain>
    </source>
</reference>
<dbReference type="GO" id="GO:0016616">
    <property type="term" value="F:oxidoreductase activity, acting on the CH-OH group of donors, NAD or NADP as acceptor"/>
    <property type="evidence" value="ECO:0007669"/>
    <property type="project" value="InterPro"/>
</dbReference>
<keyword evidence="3" id="KW-0520">NAD</keyword>
<accession>A0A078M9P8</accession>
<dbReference type="InterPro" id="IPR006140">
    <property type="entry name" value="D-isomer_DH_NAD-bd"/>
</dbReference>
<dbReference type="Gene3D" id="3.40.50.720">
    <property type="entry name" value="NAD(P)-binding Rossmann-like Domain"/>
    <property type="match status" value="2"/>
</dbReference>
<dbReference type="InterPro" id="IPR050857">
    <property type="entry name" value="D-2-hydroxyacid_DH"/>
</dbReference>
<dbReference type="Proteomes" id="UP000044136">
    <property type="component" value="Unassembled WGS sequence"/>
</dbReference>
<evidence type="ECO:0000313" key="7">
    <source>
        <dbReference type="EMBL" id="CEA02122.1"/>
    </source>
</evidence>
<comment type="similarity">
    <text evidence="1 4">Belongs to the D-isomer specific 2-hydroxyacid dehydrogenase family.</text>
</comment>
<evidence type="ECO:0000256" key="4">
    <source>
        <dbReference type="RuleBase" id="RU003719"/>
    </source>
</evidence>
<dbReference type="SUPFAM" id="SSF52283">
    <property type="entry name" value="Formate/glycerate dehydrogenase catalytic domain-like"/>
    <property type="match status" value="1"/>
</dbReference>
<feature type="domain" description="D-isomer specific 2-hydroxyacid dehydrogenase catalytic" evidence="5">
    <location>
        <begin position="9"/>
        <end position="317"/>
    </location>
</feature>
<dbReference type="CDD" id="cd05301">
    <property type="entry name" value="GDH"/>
    <property type="match status" value="1"/>
</dbReference>
<evidence type="ECO:0000259" key="6">
    <source>
        <dbReference type="Pfam" id="PF02826"/>
    </source>
</evidence>
<keyword evidence="2 4" id="KW-0560">Oxidoreductase</keyword>
<dbReference type="RefSeq" id="WP_035810114.1">
    <property type="nucleotide sequence ID" value="NZ_CCSE01000001.1"/>
</dbReference>
<dbReference type="AlphaFoldDB" id="A0A078M9P8"/>
<evidence type="ECO:0000313" key="8">
    <source>
        <dbReference type="Proteomes" id="UP000044136"/>
    </source>
</evidence>
<dbReference type="SUPFAM" id="SSF51735">
    <property type="entry name" value="NAD(P)-binding Rossmann-fold domains"/>
    <property type="match status" value="1"/>
</dbReference>
<feature type="domain" description="D-isomer specific 2-hydroxyacid dehydrogenase NAD-binding" evidence="6">
    <location>
        <begin position="110"/>
        <end position="285"/>
    </location>
</feature>
<dbReference type="FunFam" id="3.40.50.720:FF:000203">
    <property type="entry name" value="D-3-phosphoglycerate dehydrogenase (SerA)"/>
    <property type="match status" value="1"/>
</dbReference>
<dbReference type="PANTHER" id="PTHR42789:SF1">
    <property type="entry name" value="D-ISOMER SPECIFIC 2-HYDROXYACID DEHYDROGENASE FAMILY PROTEIN (AFU_ORTHOLOGUE AFUA_6G10090)"/>
    <property type="match status" value="1"/>
</dbReference>
<dbReference type="GO" id="GO:0051287">
    <property type="term" value="F:NAD binding"/>
    <property type="evidence" value="ECO:0007669"/>
    <property type="project" value="InterPro"/>
</dbReference>
<gene>
    <name evidence="7" type="ORF">BN1048_01605</name>
</gene>
<keyword evidence="8" id="KW-1185">Reference proteome</keyword>
<proteinExistence type="inferred from homology"/>
<dbReference type="eggNOG" id="COG1052">
    <property type="taxonomic scope" value="Bacteria"/>
</dbReference>
<dbReference type="InterPro" id="IPR029753">
    <property type="entry name" value="D-isomer_DH_CS"/>
</dbReference>
<protein>
    <submittedName>
        <fullName evidence="7">Putative 2-hydroxyacid dehydrogenase</fullName>
    </submittedName>
</protein>
<dbReference type="InterPro" id="IPR006139">
    <property type="entry name" value="D-isomer_2_OHA_DH_cat_dom"/>
</dbReference>
<evidence type="ECO:0000256" key="3">
    <source>
        <dbReference type="ARBA" id="ARBA00023027"/>
    </source>
</evidence>
<evidence type="ECO:0000256" key="1">
    <source>
        <dbReference type="ARBA" id="ARBA00005854"/>
    </source>
</evidence>
<name>A0A078M9P8_9STAP</name>